<reference evidence="1" key="1">
    <citation type="submission" date="2018-10" db="EMBL/GenBank/DDBJ databases">
        <title>Hidden diversity of soil giant viruses.</title>
        <authorList>
            <person name="Schulz F."/>
            <person name="Alteio L."/>
            <person name="Goudeau D."/>
            <person name="Ryan E.M."/>
            <person name="Malmstrom R.R."/>
            <person name="Blanchard J."/>
            <person name="Woyke T."/>
        </authorList>
    </citation>
    <scope>NUCLEOTIDE SEQUENCE</scope>
    <source>
        <strain evidence="1">FNV1</strain>
    </source>
</reference>
<gene>
    <name evidence="1" type="ORF">Faunusvirus44_5</name>
</gene>
<sequence length="34" mass="3974">MTFDISVRLIGFDTRIIVRITHTHRYHASDIKCG</sequence>
<accession>A0A3G4ZXU4</accession>
<proteinExistence type="predicted"/>
<name>A0A3G4ZXU4_9VIRU</name>
<dbReference type="EMBL" id="MK072175">
    <property type="protein sequence ID" value="AYV79735.1"/>
    <property type="molecule type" value="Genomic_DNA"/>
</dbReference>
<evidence type="ECO:0000313" key="1">
    <source>
        <dbReference type="EMBL" id="AYV79735.1"/>
    </source>
</evidence>
<protein>
    <submittedName>
        <fullName evidence="1">Uncharacterized protein</fullName>
    </submittedName>
</protein>
<organism evidence="1">
    <name type="scientific">Faunusvirus sp</name>
    <dbReference type="NCBI Taxonomy" id="2487766"/>
    <lineage>
        <taxon>Viruses</taxon>
        <taxon>Varidnaviria</taxon>
        <taxon>Bamfordvirae</taxon>
        <taxon>Nucleocytoviricota</taxon>
        <taxon>Megaviricetes</taxon>
        <taxon>Imitervirales</taxon>
        <taxon>Mimiviridae</taxon>
    </lineage>
</organism>